<organism evidence="1 2">
    <name type="scientific">Streptococcus cuniculi</name>
    <dbReference type="NCBI Taxonomy" id="1432788"/>
    <lineage>
        <taxon>Bacteria</taxon>
        <taxon>Bacillati</taxon>
        <taxon>Bacillota</taxon>
        <taxon>Bacilli</taxon>
        <taxon>Lactobacillales</taxon>
        <taxon>Streptococcaceae</taxon>
        <taxon>Streptococcus</taxon>
    </lineage>
</organism>
<sequence>MVENRELYIRPIKLEDLKSIWQMAFKYSNPEWKLWDAPYFPHHAMSYDDFLLQKDDWINVPNRWAVIYNDKVIGTVSYYWE</sequence>
<name>A0A4Y9J3W9_9STRE</name>
<comment type="caution">
    <text evidence="1">The sequence shown here is derived from an EMBL/GenBank/DDBJ whole genome shotgun (WGS) entry which is preliminary data.</text>
</comment>
<keyword evidence="1" id="KW-0808">Transferase</keyword>
<gene>
    <name evidence="1" type="ORF">E4T82_12385</name>
</gene>
<protein>
    <submittedName>
        <fullName evidence="1">GNAT family N-acetyltransferase</fullName>
    </submittedName>
</protein>
<feature type="non-terminal residue" evidence="1">
    <location>
        <position position="81"/>
    </location>
</feature>
<dbReference type="Proteomes" id="UP000297253">
    <property type="component" value="Unassembled WGS sequence"/>
</dbReference>
<dbReference type="GO" id="GO:0016740">
    <property type="term" value="F:transferase activity"/>
    <property type="evidence" value="ECO:0007669"/>
    <property type="project" value="UniProtKB-KW"/>
</dbReference>
<proteinExistence type="predicted"/>
<evidence type="ECO:0000313" key="2">
    <source>
        <dbReference type="Proteomes" id="UP000297253"/>
    </source>
</evidence>
<dbReference type="InterPro" id="IPR016181">
    <property type="entry name" value="Acyl_CoA_acyltransferase"/>
</dbReference>
<dbReference type="SUPFAM" id="SSF55729">
    <property type="entry name" value="Acyl-CoA N-acyltransferases (Nat)"/>
    <property type="match status" value="1"/>
</dbReference>
<dbReference type="Gene3D" id="3.40.630.30">
    <property type="match status" value="1"/>
</dbReference>
<reference evidence="1 2" key="1">
    <citation type="submission" date="2019-03" db="EMBL/GenBank/DDBJ databases">
        <title>Diversity of the mouse oral microbiome.</title>
        <authorList>
            <person name="Joseph S."/>
            <person name="Aduse-Opoku J."/>
            <person name="Curtis M."/>
            <person name="Wade W."/>
            <person name="Hashim A."/>
        </authorList>
    </citation>
    <scope>NUCLEOTIDE SEQUENCE [LARGE SCALE GENOMIC DNA]</scope>
    <source>
        <strain evidence="1 2">WM131</strain>
    </source>
</reference>
<accession>A0A4Y9J3W9</accession>
<evidence type="ECO:0000313" key="1">
    <source>
        <dbReference type="EMBL" id="TFU95557.1"/>
    </source>
</evidence>
<dbReference type="EMBL" id="SPPD01000129">
    <property type="protein sequence ID" value="TFU95557.1"/>
    <property type="molecule type" value="Genomic_DNA"/>
</dbReference>
<dbReference type="AlphaFoldDB" id="A0A4Y9J3W9"/>